<accession>A0ABU0NRL8</accession>
<evidence type="ECO:0000313" key="3">
    <source>
        <dbReference type="Proteomes" id="UP001230654"/>
    </source>
</evidence>
<comment type="caution">
    <text evidence="2">The sequence shown here is derived from an EMBL/GenBank/DDBJ whole genome shotgun (WGS) entry which is preliminary data.</text>
</comment>
<dbReference type="EMBL" id="JAUSWV010000002">
    <property type="protein sequence ID" value="MDQ0581808.1"/>
    <property type="molecule type" value="Genomic_DNA"/>
</dbReference>
<keyword evidence="3" id="KW-1185">Reference proteome</keyword>
<gene>
    <name evidence="2" type="ORF">QF030_003986</name>
</gene>
<protein>
    <submittedName>
        <fullName evidence="2">Uncharacterized protein</fullName>
    </submittedName>
</protein>
<proteinExistence type="predicted"/>
<organism evidence="2 3">
    <name type="scientific">Streptomyces rishiriensis</name>
    <dbReference type="NCBI Taxonomy" id="68264"/>
    <lineage>
        <taxon>Bacteria</taxon>
        <taxon>Bacillati</taxon>
        <taxon>Actinomycetota</taxon>
        <taxon>Actinomycetes</taxon>
        <taxon>Kitasatosporales</taxon>
        <taxon>Streptomycetaceae</taxon>
        <taxon>Streptomyces</taxon>
    </lineage>
</organism>
<sequence>MISEPEELRRMRDEADADEARAREAAPSGLSMSYDAFVHRLGTEGPPGAVRST</sequence>
<evidence type="ECO:0000256" key="1">
    <source>
        <dbReference type="SAM" id="MobiDB-lite"/>
    </source>
</evidence>
<reference evidence="2 3" key="1">
    <citation type="submission" date="2023-07" db="EMBL/GenBank/DDBJ databases">
        <title>Comparative genomics of wheat-associated soil bacteria to identify genetic determinants of phenazine resistance.</title>
        <authorList>
            <person name="Mouncey N."/>
        </authorList>
    </citation>
    <scope>NUCLEOTIDE SEQUENCE [LARGE SCALE GENOMIC DNA]</scope>
    <source>
        <strain evidence="2 3">B2I6</strain>
    </source>
</reference>
<feature type="region of interest" description="Disordered" evidence="1">
    <location>
        <begin position="1"/>
        <end position="53"/>
    </location>
</feature>
<feature type="compositionally biased region" description="Basic and acidic residues" evidence="1">
    <location>
        <begin position="1"/>
        <end position="24"/>
    </location>
</feature>
<dbReference type="Proteomes" id="UP001230654">
    <property type="component" value="Unassembled WGS sequence"/>
</dbReference>
<name>A0ABU0NRL8_STRRH</name>
<dbReference type="RefSeq" id="WP_307164016.1">
    <property type="nucleotide sequence ID" value="NZ_JAUSWV010000002.1"/>
</dbReference>
<evidence type="ECO:0000313" key="2">
    <source>
        <dbReference type="EMBL" id="MDQ0581808.1"/>
    </source>
</evidence>